<dbReference type="Pfam" id="PF13581">
    <property type="entry name" value="HATPase_c_2"/>
    <property type="match status" value="1"/>
</dbReference>
<keyword evidence="1" id="KW-0723">Serine/threonine-protein kinase</keyword>
<evidence type="ECO:0000313" key="3">
    <source>
        <dbReference type="EMBL" id="XDQ21220.1"/>
    </source>
</evidence>
<dbReference type="RefSeq" id="WP_369152663.1">
    <property type="nucleotide sequence ID" value="NZ_CP163433.1"/>
</dbReference>
<dbReference type="AlphaFoldDB" id="A0AB39NRY9"/>
<feature type="domain" description="Histidine kinase/HSP90-like ATPase" evidence="2">
    <location>
        <begin position="40"/>
        <end position="150"/>
    </location>
</feature>
<dbReference type="PANTHER" id="PTHR35526:SF3">
    <property type="entry name" value="ANTI-SIGMA-F FACTOR RSBW"/>
    <property type="match status" value="1"/>
</dbReference>
<dbReference type="CDD" id="cd16936">
    <property type="entry name" value="HATPase_RsbW-like"/>
    <property type="match status" value="1"/>
</dbReference>
<protein>
    <submittedName>
        <fullName evidence="3">ATP-binding protein</fullName>
    </submittedName>
</protein>
<reference evidence="3" key="1">
    <citation type="submission" date="2024-07" db="EMBL/GenBank/DDBJ databases">
        <authorList>
            <person name="Yu S.T."/>
        </authorList>
    </citation>
    <scope>NUCLEOTIDE SEQUENCE</scope>
    <source>
        <strain evidence="3">R17</strain>
    </source>
</reference>
<dbReference type="GO" id="GO:0005524">
    <property type="term" value="F:ATP binding"/>
    <property type="evidence" value="ECO:0007669"/>
    <property type="project" value="UniProtKB-KW"/>
</dbReference>
<name>A0AB39NRY9_9ACTN</name>
<gene>
    <name evidence="3" type="ORF">AB5J48_25155</name>
</gene>
<evidence type="ECO:0000256" key="1">
    <source>
        <dbReference type="ARBA" id="ARBA00022527"/>
    </source>
</evidence>
<evidence type="ECO:0000259" key="2">
    <source>
        <dbReference type="Pfam" id="PF13581"/>
    </source>
</evidence>
<dbReference type="SUPFAM" id="SSF55874">
    <property type="entry name" value="ATPase domain of HSP90 chaperone/DNA topoisomerase II/histidine kinase"/>
    <property type="match status" value="1"/>
</dbReference>
<dbReference type="InterPro" id="IPR003594">
    <property type="entry name" value="HATPase_dom"/>
</dbReference>
<dbReference type="InterPro" id="IPR036890">
    <property type="entry name" value="HATPase_C_sf"/>
</dbReference>
<dbReference type="InterPro" id="IPR050267">
    <property type="entry name" value="Anti-sigma-factor_SerPK"/>
</dbReference>
<keyword evidence="1" id="KW-0418">Kinase</keyword>
<keyword evidence="1" id="KW-0808">Transferase</keyword>
<proteinExistence type="predicted"/>
<keyword evidence="3" id="KW-0067">ATP-binding</keyword>
<dbReference type="GO" id="GO:0004674">
    <property type="term" value="F:protein serine/threonine kinase activity"/>
    <property type="evidence" value="ECO:0007669"/>
    <property type="project" value="UniProtKB-KW"/>
</dbReference>
<dbReference type="Gene3D" id="3.30.565.10">
    <property type="entry name" value="Histidine kinase-like ATPase, C-terminal domain"/>
    <property type="match status" value="1"/>
</dbReference>
<dbReference type="EMBL" id="CP163433">
    <property type="protein sequence ID" value="XDQ21220.1"/>
    <property type="molecule type" value="Genomic_DNA"/>
</dbReference>
<organism evidence="3">
    <name type="scientific">Streptomyces sp. R17</name>
    <dbReference type="NCBI Taxonomy" id="3238626"/>
    <lineage>
        <taxon>Bacteria</taxon>
        <taxon>Bacillati</taxon>
        <taxon>Actinomycetota</taxon>
        <taxon>Actinomycetes</taxon>
        <taxon>Kitasatosporales</taxon>
        <taxon>Streptomycetaceae</taxon>
        <taxon>Streptomyces</taxon>
    </lineage>
</organism>
<sequence length="156" mass="16504">MNSRISTPRGHTSGVGGESPCPLHEFAMAFTSSPRGARLARRLVSHRLDSWGHPYGGRVNETLALITAELAANAVRHGHVAGRDFHVRLSQGTDAVRVEVSDTRTERVPVLADAEAPGEAESGRGLLIVAGLATGWGVTPRDGAPGKTVWAELRLA</sequence>
<accession>A0AB39NRY9</accession>
<dbReference type="PANTHER" id="PTHR35526">
    <property type="entry name" value="ANTI-SIGMA-F FACTOR RSBW-RELATED"/>
    <property type="match status" value="1"/>
</dbReference>
<keyword evidence="3" id="KW-0547">Nucleotide-binding</keyword>